<dbReference type="HAMAP" id="MF_01930">
    <property type="entry name" value="PurN"/>
    <property type="match status" value="1"/>
</dbReference>
<dbReference type="GO" id="GO:0006189">
    <property type="term" value="P:'de novo' IMP biosynthetic process"/>
    <property type="evidence" value="ECO:0007669"/>
    <property type="project" value="UniProtKB-UniRule"/>
</dbReference>
<dbReference type="PANTHER" id="PTHR43369">
    <property type="entry name" value="PHOSPHORIBOSYLGLYCINAMIDE FORMYLTRANSFERASE"/>
    <property type="match status" value="1"/>
</dbReference>
<dbReference type="InterPro" id="IPR004607">
    <property type="entry name" value="GART"/>
</dbReference>
<dbReference type="InterPro" id="IPR002376">
    <property type="entry name" value="Formyl_transf_N"/>
</dbReference>
<dbReference type="InterPro" id="IPR036477">
    <property type="entry name" value="Formyl_transf_N_sf"/>
</dbReference>
<comment type="pathway">
    <text evidence="1 4">Purine metabolism; IMP biosynthesis via de novo pathway; N(2)-formyl-N(1)-(5-phospho-D-ribosyl)glycinamide from N(1)-(5-phospho-D-ribosyl)glycinamide (10-formyl THF route): step 1/1.</text>
</comment>
<gene>
    <name evidence="4" type="primary">purN</name>
    <name evidence="6" type="ORF">ST44_01700</name>
</gene>
<reference evidence="6 7" key="1">
    <citation type="submission" date="2015-01" db="EMBL/GenBank/DDBJ databases">
        <title>Comparative genomics of non-oral Prevotella species.</title>
        <authorList>
            <person name="Accetto T."/>
            <person name="Nograsek B."/>
            <person name="Avgustin G."/>
        </authorList>
    </citation>
    <scope>NUCLEOTIDE SEQUENCE [LARGE SCALE GENOMIC DNA]</scope>
    <source>
        <strain evidence="6 7">P5-119</strain>
    </source>
</reference>
<dbReference type="UniPathway" id="UPA00074">
    <property type="reaction ID" value="UER00126"/>
</dbReference>
<evidence type="ECO:0000256" key="1">
    <source>
        <dbReference type="ARBA" id="ARBA00005054"/>
    </source>
</evidence>
<sequence length="188" mass="20998">MKNIAIFASGNGTNCENIIRYFENSETVCVAIVVCNNKSAQVIKRAEKFGVPVEIVNKEGFKDSSRVLPLLAGHNISHIILAGFMLLLPDYLTEAYKNRIVNIHPSLLPKYGGKGMYGDNVHKAVKENGEKESGITIHLVNNEYDKGQILKQYTTPLSPEDSADDIARKVHALEYEHYPEVIEQLLSR</sequence>
<dbReference type="PANTHER" id="PTHR43369:SF2">
    <property type="entry name" value="PHOSPHORIBOSYLGLYCINAMIDE FORMYLTRANSFERASE"/>
    <property type="match status" value="1"/>
</dbReference>
<dbReference type="Gene3D" id="3.40.50.170">
    <property type="entry name" value="Formyl transferase, N-terminal domain"/>
    <property type="match status" value="1"/>
</dbReference>
<keyword evidence="2 4" id="KW-0808">Transferase</keyword>
<protein>
    <recommendedName>
        <fullName evidence="4">Phosphoribosylglycinamide formyltransferase</fullName>
        <ecNumber evidence="4">2.1.2.2</ecNumber>
    </recommendedName>
    <alternativeName>
        <fullName evidence="4">5'-phosphoribosylglycinamide transformylase</fullName>
    </alternativeName>
    <alternativeName>
        <fullName evidence="4">GAR transformylase</fullName>
        <shortName evidence="4">GART</shortName>
    </alternativeName>
</protein>
<evidence type="ECO:0000256" key="4">
    <source>
        <dbReference type="HAMAP-Rule" id="MF_01930"/>
    </source>
</evidence>
<keyword evidence="7" id="KW-1185">Reference proteome</keyword>
<feature type="active site" description="Proton donor" evidence="4">
    <location>
        <position position="104"/>
    </location>
</feature>
<dbReference type="EC" id="2.1.2.2" evidence="4"/>
<dbReference type="STRING" id="1602171.ST44_01700"/>
<feature type="site" description="Raises pKa of active site His" evidence="4">
    <location>
        <position position="145"/>
    </location>
</feature>
<keyword evidence="3 4" id="KW-0658">Purine biosynthesis</keyword>
<dbReference type="RefSeq" id="WP_042517542.1">
    <property type="nucleotide sequence ID" value="NZ_JXQK01000018.1"/>
</dbReference>
<organism evidence="6 7">
    <name type="scientific">Prevotella pectinovora</name>
    <dbReference type="NCBI Taxonomy" id="1602169"/>
    <lineage>
        <taxon>Bacteria</taxon>
        <taxon>Pseudomonadati</taxon>
        <taxon>Bacteroidota</taxon>
        <taxon>Bacteroidia</taxon>
        <taxon>Bacteroidales</taxon>
        <taxon>Prevotellaceae</taxon>
        <taxon>Prevotella</taxon>
    </lineage>
</organism>
<comment type="similarity">
    <text evidence="4">Belongs to the GART family.</text>
</comment>
<accession>A0A0D0J2D4</accession>
<dbReference type="GO" id="GO:0005829">
    <property type="term" value="C:cytosol"/>
    <property type="evidence" value="ECO:0007669"/>
    <property type="project" value="TreeGrafter"/>
</dbReference>
<dbReference type="SUPFAM" id="SSF53328">
    <property type="entry name" value="Formyltransferase"/>
    <property type="match status" value="1"/>
</dbReference>
<dbReference type="CDD" id="cd08645">
    <property type="entry name" value="FMT_core_GART"/>
    <property type="match status" value="1"/>
</dbReference>
<dbReference type="AlphaFoldDB" id="A0A0D0J2D4"/>
<evidence type="ECO:0000313" key="7">
    <source>
        <dbReference type="Proteomes" id="UP000032046"/>
    </source>
</evidence>
<dbReference type="GO" id="GO:0004644">
    <property type="term" value="F:phosphoribosylglycinamide formyltransferase activity"/>
    <property type="evidence" value="ECO:0007669"/>
    <property type="project" value="UniProtKB-UniRule"/>
</dbReference>
<dbReference type="Proteomes" id="UP000032046">
    <property type="component" value="Unassembled WGS sequence"/>
</dbReference>
<comment type="function">
    <text evidence="4">Catalyzes the transfer of a formyl group from 10-formyltetrahydrofolate to 5-phospho-ribosyl-glycinamide (GAR), producing 5-phospho-ribosyl-N-formylglycinamide (FGAR) and tetrahydrofolate.</text>
</comment>
<evidence type="ECO:0000259" key="5">
    <source>
        <dbReference type="Pfam" id="PF00551"/>
    </source>
</evidence>
<name>A0A0D0J2D4_9BACT</name>
<evidence type="ECO:0000313" key="6">
    <source>
        <dbReference type="EMBL" id="KIP64651.1"/>
    </source>
</evidence>
<proteinExistence type="inferred from homology"/>
<feature type="binding site" evidence="4">
    <location>
        <position position="62"/>
    </location>
    <ligand>
        <name>(6R)-10-formyltetrahydrofolate</name>
        <dbReference type="ChEBI" id="CHEBI:195366"/>
    </ligand>
</feature>
<dbReference type="EMBL" id="JXQK01000018">
    <property type="protein sequence ID" value="KIP64651.1"/>
    <property type="molecule type" value="Genomic_DNA"/>
</dbReference>
<evidence type="ECO:0000256" key="2">
    <source>
        <dbReference type="ARBA" id="ARBA00022679"/>
    </source>
</evidence>
<comment type="caution">
    <text evidence="6">The sequence shown here is derived from an EMBL/GenBank/DDBJ whole genome shotgun (WGS) entry which is preliminary data.</text>
</comment>
<feature type="binding site" evidence="4">
    <location>
        <begin position="12"/>
        <end position="14"/>
    </location>
    <ligand>
        <name>N(1)-(5-phospho-beta-D-ribosyl)glycinamide</name>
        <dbReference type="ChEBI" id="CHEBI:143788"/>
    </ligand>
</feature>
<feature type="domain" description="Formyl transferase N-terminal" evidence="5">
    <location>
        <begin position="2"/>
        <end position="182"/>
    </location>
</feature>
<comment type="caution">
    <text evidence="4">Lacks conserved residue(s) required for the propagation of feature annotation.</text>
</comment>
<dbReference type="Pfam" id="PF00551">
    <property type="entry name" value="Formyl_trans_N"/>
    <property type="match status" value="1"/>
</dbReference>
<feature type="binding site" evidence="4">
    <location>
        <position position="102"/>
    </location>
    <ligand>
        <name>(6R)-10-formyltetrahydrofolate</name>
        <dbReference type="ChEBI" id="CHEBI:195366"/>
    </ligand>
</feature>
<comment type="catalytic activity">
    <reaction evidence="4">
        <text>N(1)-(5-phospho-beta-D-ribosyl)glycinamide + (6R)-10-formyltetrahydrofolate = N(2)-formyl-N(1)-(5-phospho-beta-D-ribosyl)glycinamide + (6S)-5,6,7,8-tetrahydrofolate + H(+)</text>
        <dbReference type="Rhea" id="RHEA:15053"/>
        <dbReference type="ChEBI" id="CHEBI:15378"/>
        <dbReference type="ChEBI" id="CHEBI:57453"/>
        <dbReference type="ChEBI" id="CHEBI:143788"/>
        <dbReference type="ChEBI" id="CHEBI:147286"/>
        <dbReference type="ChEBI" id="CHEBI:195366"/>
        <dbReference type="EC" id="2.1.2.2"/>
    </reaction>
</comment>
<evidence type="ECO:0000256" key="3">
    <source>
        <dbReference type="ARBA" id="ARBA00022755"/>
    </source>
</evidence>